<dbReference type="Gene3D" id="3.40.50.410">
    <property type="entry name" value="von Willebrand factor, type A domain"/>
    <property type="match status" value="1"/>
</dbReference>
<protein>
    <submittedName>
        <fullName evidence="3">VWA domain-containing protein</fullName>
    </submittedName>
</protein>
<organism evidence="3 4">
    <name type="scientific">Pseudaquabacterium inlustre</name>
    <dbReference type="NCBI Taxonomy" id="2984192"/>
    <lineage>
        <taxon>Bacteria</taxon>
        <taxon>Pseudomonadati</taxon>
        <taxon>Pseudomonadota</taxon>
        <taxon>Betaproteobacteria</taxon>
        <taxon>Burkholderiales</taxon>
        <taxon>Sphaerotilaceae</taxon>
        <taxon>Pseudaquabacterium</taxon>
    </lineage>
</organism>
<evidence type="ECO:0000313" key="4">
    <source>
        <dbReference type="Proteomes" id="UP001365405"/>
    </source>
</evidence>
<evidence type="ECO:0000256" key="1">
    <source>
        <dbReference type="SAM" id="MobiDB-lite"/>
    </source>
</evidence>
<evidence type="ECO:0000259" key="2">
    <source>
        <dbReference type="Pfam" id="PF13519"/>
    </source>
</evidence>
<sequence length="522" mass="56538">MNPSQRAAVAEALAAPDGPATPRTPAAPCEAPFDRLAVLPRTLWLPTLTTSAGHSAARLADVATWRAALLAGEMPPVAADFGDAQATAPLRQAVGELGLAGLAQGAEPLAEQVLRTLLWHLDRIADLQPRLSRDDAIASVARDFTEAWTLERAGWEELLTLMQGLGDLARLRWDEMTGLLARREWQEALRIAETLKHLPELAALIRRLGRAERATQPLLPPPSPPPTPSERARRLLGLRVVHTTLPDAPGELRGIRHTGRIAQMLPAEAAMLRHPVLHKLWHARFAEARLLGYDSQAVLHDLRPDPSQRPRADLAPPQPEPLERGPLILCLDTSGSMHGAPEAIAKAVALQALRTAHAERRGCVVIAFGGPGELLERELAHTPAGLAALLDLMGQGFDGGTDVQAPIERAIERVHQARWSSADLLIVSDGEFGCTPATLARVDEARERLGLRVQGVLVGDRETLGLMEVADDIFWVRDWRRHGPVDATRGGGTAFSPVHSKSLTALYFPNALSQRAARHKPT</sequence>
<dbReference type="PANTHER" id="PTHR36846:SF1">
    <property type="entry name" value="PROTEIN VIAA"/>
    <property type="match status" value="1"/>
</dbReference>
<accession>A0ABU9CMV8</accession>
<dbReference type="RefSeq" id="WP_341412890.1">
    <property type="nucleotide sequence ID" value="NZ_JBBUTH010000011.1"/>
</dbReference>
<evidence type="ECO:0000313" key="3">
    <source>
        <dbReference type="EMBL" id="MEK8053144.1"/>
    </source>
</evidence>
<name>A0ABU9CMV8_9BURK</name>
<dbReference type="InterPro" id="IPR036465">
    <property type="entry name" value="vWFA_dom_sf"/>
</dbReference>
<dbReference type="InterPro" id="IPR002035">
    <property type="entry name" value="VWF_A"/>
</dbReference>
<feature type="region of interest" description="Disordered" evidence="1">
    <location>
        <begin position="301"/>
        <end position="325"/>
    </location>
</feature>
<feature type="domain" description="VWFA" evidence="2">
    <location>
        <begin position="327"/>
        <end position="431"/>
    </location>
</feature>
<feature type="compositionally biased region" description="Basic and acidic residues" evidence="1">
    <location>
        <begin position="301"/>
        <end position="312"/>
    </location>
</feature>
<dbReference type="PANTHER" id="PTHR36846">
    <property type="entry name" value="PROTEIN VIAA"/>
    <property type="match status" value="1"/>
</dbReference>
<dbReference type="Pfam" id="PF13519">
    <property type="entry name" value="VWA_2"/>
    <property type="match status" value="1"/>
</dbReference>
<keyword evidence="4" id="KW-1185">Reference proteome</keyword>
<dbReference type="SUPFAM" id="SSF53300">
    <property type="entry name" value="vWA-like"/>
    <property type="match status" value="1"/>
</dbReference>
<proteinExistence type="predicted"/>
<gene>
    <name evidence="3" type="ORF">AACH10_23015</name>
</gene>
<dbReference type="EMBL" id="JBBUTH010000011">
    <property type="protein sequence ID" value="MEK8053144.1"/>
    <property type="molecule type" value="Genomic_DNA"/>
</dbReference>
<comment type="caution">
    <text evidence="3">The sequence shown here is derived from an EMBL/GenBank/DDBJ whole genome shotgun (WGS) entry which is preliminary data.</text>
</comment>
<dbReference type="Proteomes" id="UP001365405">
    <property type="component" value="Unassembled WGS sequence"/>
</dbReference>
<reference evidence="3 4" key="1">
    <citation type="submission" date="2024-04" db="EMBL/GenBank/DDBJ databases">
        <title>Novel species of the genus Ideonella isolated from streams.</title>
        <authorList>
            <person name="Lu H."/>
        </authorList>
    </citation>
    <scope>NUCLEOTIDE SEQUENCE [LARGE SCALE GENOMIC DNA]</scope>
    <source>
        <strain evidence="3 4">DXS22W</strain>
    </source>
</reference>